<dbReference type="Proteomes" id="UP001516464">
    <property type="component" value="Unassembled WGS sequence"/>
</dbReference>
<keyword evidence="6 8" id="KW-1133">Transmembrane helix</keyword>
<evidence type="ECO:0000256" key="1">
    <source>
        <dbReference type="ARBA" id="ARBA00004141"/>
    </source>
</evidence>
<evidence type="ECO:0000256" key="5">
    <source>
        <dbReference type="ARBA" id="ARBA00022840"/>
    </source>
</evidence>
<dbReference type="PANTHER" id="PTHR48041">
    <property type="entry name" value="ABC TRANSPORTER G FAMILY MEMBER 28"/>
    <property type="match status" value="1"/>
</dbReference>
<dbReference type="EMBL" id="SBIQ01000032">
    <property type="protein sequence ID" value="KAF7684054.1"/>
    <property type="molecule type" value="Genomic_DNA"/>
</dbReference>
<proteinExistence type="predicted"/>
<evidence type="ECO:0000313" key="11">
    <source>
        <dbReference type="Proteomes" id="UP001516464"/>
    </source>
</evidence>
<keyword evidence="7 8" id="KW-0472">Membrane</keyword>
<dbReference type="InterPro" id="IPR043926">
    <property type="entry name" value="ABCG_dom"/>
</dbReference>
<evidence type="ECO:0000256" key="4">
    <source>
        <dbReference type="ARBA" id="ARBA00022741"/>
    </source>
</evidence>
<organism evidence="10 11">
    <name type="scientific">Astathelohania contejeani</name>
    <dbReference type="NCBI Taxonomy" id="164912"/>
    <lineage>
        <taxon>Eukaryota</taxon>
        <taxon>Fungi</taxon>
        <taxon>Fungi incertae sedis</taxon>
        <taxon>Microsporidia</taxon>
        <taxon>Astathelohaniidae</taxon>
        <taxon>Astathelohania</taxon>
    </lineage>
</organism>
<evidence type="ECO:0000256" key="6">
    <source>
        <dbReference type="ARBA" id="ARBA00022989"/>
    </source>
</evidence>
<dbReference type="InterPro" id="IPR003439">
    <property type="entry name" value="ABC_transporter-like_ATP-bd"/>
</dbReference>
<comment type="caution">
    <text evidence="10">The sequence shown here is derived from an EMBL/GenBank/DDBJ whole genome shotgun (WGS) entry which is preliminary data.</text>
</comment>
<evidence type="ECO:0000256" key="3">
    <source>
        <dbReference type="ARBA" id="ARBA00022692"/>
    </source>
</evidence>
<dbReference type="PROSITE" id="PS50893">
    <property type="entry name" value="ABC_TRANSPORTER_2"/>
    <property type="match status" value="1"/>
</dbReference>
<dbReference type="InterPro" id="IPR017871">
    <property type="entry name" value="ABC_transporter-like_CS"/>
</dbReference>
<evidence type="ECO:0000256" key="2">
    <source>
        <dbReference type="ARBA" id="ARBA00022448"/>
    </source>
</evidence>
<accession>A0ABQ7I0U1</accession>
<dbReference type="Pfam" id="PF19055">
    <property type="entry name" value="ABC2_membrane_7"/>
    <property type="match status" value="1"/>
</dbReference>
<keyword evidence="3 8" id="KW-0812">Transmembrane</keyword>
<evidence type="ECO:0000259" key="9">
    <source>
        <dbReference type="PROSITE" id="PS50893"/>
    </source>
</evidence>
<dbReference type="SUPFAM" id="SSF52540">
    <property type="entry name" value="P-loop containing nucleoside triphosphate hydrolases"/>
    <property type="match status" value="1"/>
</dbReference>
<dbReference type="PROSITE" id="PS00211">
    <property type="entry name" value="ABC_TRANSPORTER_1"/>
    <property type="match status" value="1"/>
</dbReference>
<sequence>MPLTTHQAQLCWSNLKLSTKIKEKIIINNVTGTIGPKSMYALMGGSGAGKSSLMNALAGRLPPETKLKGKIRVNTCERNIKTWPLLISYVEQEFYSYETMTVYETLEFSACMRLNKPASSVKSGVIEILNVLGLLPISDQLLKNISGGEKKRVAIGVELVSNPHILFLDEPLSGLDSYNGIKILGVLRNLLSFNKTILVTIHQPSEKMLEMFDGLILMHEGEIIFQGTIEECKDLMESCGYPKPENMSLSEHFLDVVSLDVESIDTSQERINKVKTKWKIEFPNQQNNQLSETLEIIEPESVKLKLFSLIERNIKCILRDLDYLKIQCFQKLSLILLFGLSYLRLGYEQEDIQSRIGVIFFIMLNSLFGTCSPLFNIFPIEKRIIKRERNSGMYDGITAYVAKFISQLPFILFFNIIYITSVYWMVGLSSNVGKFVIFLIIQISLLFASLGIGLTIGTVAPTSSFAQVLGSTIVLVFVIFGGSFSNPDTIPSWLRWIIWISPVNYGFRASMQNQFSGEVFSCNDNSMGCISTGEDIIDKYGVGTPSIWPCIFCLWGLILVYIIIGSILLHYITRMKINIEDNVESV</sequence>
<evidence type="ECO:0000313" key="10">
    <source>
        <dbReference type="EMBL" id="KAF7684054.1"/>
    </source>
</evidence>
<feature type="transmembrane region" description="Helical" evidence="8">
    <location>
        <begin position="468"/>
        <end position="485"/>
    </location>
</feature>
<feature type="transmembrane region" description="Helical" evidence="8">
    <location>
        <begin position="432"/>
        <end position="456"/>
    </location>
</feature>
<comment type="subcellular location">
    <subcellularLocation>
        <location evidence="1">Membrane</location>
        <topology evidence="1">Multi-pass membrane protein</topology>
    </subcellularLocation>
</comment>
<protein>
    <submittedName>
        <fullName evidence="10">ABC transporter G family member 7</fullName>
    </submittedName>
</protein>
<dbReference type="InterPro" id="IPR027417">
    <property type="entry name" value="P-loop_NTPase"/>
</dbReference>
<dbReference type="PANTHER" id="PTHR48041:SF139">
    <property type="entry name" value="PROTEIN SCARLET"/>
    <property type="match status" value="1"/>
</dbReference>
<evidence type="ECO:0000256" key="8">
    <source>
        <dbReference type="SAM" id="Phobius"/>
    </source>
</evidence>
<dbReference type="Gene3D" id="3.40.50.300">
    <property type="entry name" value="P-loop containing nucleotide triphosphate hydrolases"/>
    <property type="match status" value="1"/>
</dbReference>
<dbReference type="Pfam" id="PF01061">
    <property type="entry name" value="ABC2_membrane"/>
    <property type="match status" value="1"/>
</dbReference>
<dbReference type="SMART" id="SM00382">
    <property type="entry name" value="AAA"/>
    <property type="match status" value="1"/>
</dbReference>
<dbReference type="InterPro" id="IPR050352">
    <property type="entry name" value="ABCG_transporters"/>
</dbReference>
<keyword evidence="2" id="KW-0813">Transport</keyword>
<dbReference type="InterPro" id="IPR003593">
    <property type="entry name" value="AAA+_ATPase"/>
</dbReference>
<dbReference type="InterPro" id="IPR013525">
    <property type="entry name" value="ABC2_TM"/>
</dbReference>
<gene>
    <name evidence="10" type="primary">ABCG7_0</name>
    <name evidence="10" type="ORF">TCON_0764</name>
</gene>
<dbReference type="Pfam" id="PF00005">
    <property type="entry name" value="ABC_tran"/>
    <property type="match status" value="1"/>
</dbReference>
<keyword evidence="11" id="KW-1185">Reference proteome</keyword>
<feature type="domain" description="ABC transporter" evidence="9">
    <location>
        <begin position="10"/>
        <end position="245"/>
    </location>
</feature>
<evidence type="ECO:0000256" key="7">
    <source>
        <dbReference type="ARBA" id="ARBA00023136"/>
    </source>
</evidence>
<keyword evidence="5" id="KW-0067">ATP-binding</keyword>
<keyword evidence="4" id="KW-0547">Nucleotide-binding</keyword>
<feature type="transmembrane region" description="Helical" evidence="8">
    <location>
        <begin position="400"/>
        <end position="426"/>
    </location>
</feature>
<name>A0ABQ7I0U1_9MICR</name>
<feature type="transmembrane region" description="Helical" evidence="8">
    <location>
        <begin position="357"/>
        <end position="379"/>
    </location>
</feature>
<reference evidence="10 11" key="1">
    <citation type="submission" date="2019-01" db="EMBL/GenBank/DDBJ databases">
        <title>Genomes sequencing and comparative genomics of infectious freshwater microsporidia, Cucumispora dikerogammari and Thelohania contejeani.</title>
        <authorList>
            <person name="Cormier A."/>
            <person name="Giraud I."/>
            <person name="Wattier R."/>
            <person name="Teixeira M."/>
            <person name="Grandjean F."/>
            <person name="Rigaud T."/>
            <person name="Cordaux R."/>
        </authorList>
    </citation>
    <scope>NUCLEOTIDE SEQUENCE [LARGE SCALE GENOMIC DNA]</scope>
    <source>
        <strain evidence="10">T1</strain>
        <tissue evidence="10">Spores</tissue>
    </source>
</reference>
<feature type="transmembrane region" description="Helical" evidence="8">
    <location>
        <begin position="546"/>
        <end position="569"/>
    </location>
</feature>